<dbReference type="EMBL" id="LLYA01000079">
    <property type="protein sequence ID" value="KRR28586.1"/>
    <property type="molecule type" value="Genomic_DNA"/>
</dbReference>
<comment type="caution">
    <text evidence="1">The sequence shown here is derived from an EMBL/GenBank/DDBJ whole genome shotgun (WGS) entry which is preliminary data.</text>
</comment>
<sequence length="178" mass="19837">MLEVIAVVAVILAIAVAIVLVLAATKPNTLRVQRAVSIKAPAERIFPLISDFQQWRSWSPYEEKDPAMNRTYSGAERGKGAVYAWDGDKNVGSGRMDILEALAPSKIVIKLDFFRPFEGHNTAEFTMLPQGDGTHVTWLMHGPANFMSRLMQVFMNLDRMIGRDFEAGLANLKTLTEK</sequence>
<keyword evidence="2" id="KW-1185">Reference proteome</keyword>
<dbReference type="Proteomes" id="UP000052023">
    <property type="component" value="Unassembled WGS sequence"/>
</dbReference>
<dbReference type="InterPro" id="IPR019587">
    <property type="entry name" value="Polyketide_cyclase/dehydratase"/>
</dbReference>
<dbReference type="InterPro" id="IPR023393">
    <property type="entry name" value="START-like_dom_sf"/>
</dbReference>
<organism evidence="1 2">
    <name type="scientific">Bradyrhizobium retamae</name>
    <dbReference type="NCBI Taxonomy" id="1300035"/>
    <lineage>
        <taxon>Bacteria</taxon>
        <taxon>Pseudomonadati</taxon>
        <taxon>Pseudomonadota</taxon>
        <taxon>Alphaproteobacteria</taxon>
        <taxon>Hyphomicrobiales</taxon>
        <taxon>Nitrobacteraceae</taxon>
        <taxon>Bradyrhizobium</taxon>
    </lineage>
</organism>
<dbReference type="SUPFAM" id="SSF55961">
    <property type="entry name" value="Bet v1-like"/>
    <property type="match status" value="1"/>
</dbReference>
<proteinExistence type="predicted"/>
<reference evidence="1 2" key="1">
    <citation type="submission" date="2014-03" db="EMBL/GenBank/DDBJ databases">
        <title>Bradyrhizobium valentinum sp. nov., isolated from effective nodules of Lupinus mariae-josephae, a lupine endemic of basic-lime soils in Eastern Spain.</title>
        <authorList>
            <person name="Duran D."/>
            <person name="Rey L."/>
            <person name="Navarro A."/>
            <person name="Busquets A."/>
            <person name="Imperial J."/>
            <person name="Ruiz-Argueso T."/>
        </authorList>
    </citation>
    <scope>NUCLEOTIDE SEQUENCE [LARGE SCALE GENOMIC DNA]</scope>
    <source>
        <strain evidence="1 2">Ro19</strain>
    </source>
</reference>
<gene>
    <name evidence="1" type="ORF">CQ13_20145</name>
</gene>
<dbReference type="AlphaFoldDB" id="A0A0R3N953"/>
<dbReference type="CDD" id="cd07818">
    <property type="entry name" value="SRPBCC_1"/>
    <property type="match status" value="1"/>
</dbReference>
<protein>
    <submittedName>
        <fullName evidence="1">Polyketide cyclase</fullName>
    </submittedName>
</protein>
<dbReference type="Gene3D" id="3.30.530.20">
    <property type="match status" value="1"/>
</dbReference>
<evidence type="ECO:0000313" key="2">
    <source>
        <dbReference type="Proteomes" id="UP000052023"/>
    </source>
</evidence>
<dbReference type="RefSeq" id="WP_057842797.1">
    <property type="nucleotide sequence ID" value="NZ_LLYA01000079.1"/>
</dbReference>
<name>A0A0R3N953_9BRAD</name>
<dbReference type="Pfam" id="PF10604">
    <property type="entry name" value="Polyketide_cyc2"/>
    <property type="match status" value="1"/>
</dbReference>
<accession>A0A0R3N953</accession>
<evidence type="ECO:0000313" key="1">
    <source>
        <dbReference type="EMBL" id="KRR28586.1"/>
    </source>
</evidence>
<dbReference type="OrthoDB" id="9807923at2"/>